<organism evidence="2 3">
    <name type="scientific">Ligilactobacillus salivarius</name>
    <dbReference type="NCBI Taxonomy" id="1624"/>
    <lineage>
        <taxon>Bacteria</taxon>
        <taxon>Bacillati</taxon>
        <taxon>Bacillota</taxon>
        <taxon>Bacilli</taxon>
        <taxon>Lactobacillales</taxon>
        <taxon>Lactobacillaceae</taxon>
        <taxon>Ligilactobacillus</taxon>
    </lineage>
</organism>
<dbReference type="EMBL" id="NBEB01000097">
    <property type="protein sequence ID" value="OQQ82026.1"/>
    <property type="molecule type" value="Genomic_DNA"/>
</dbReference>
<dbReference type="AlphaFoldDB" id="A0A1V9QTG6"/>
<protein>
    <recommendedName>
        <fullName evidence="1">Arc-like DNA binding domain-containing protein</fullName>
    </recommendedName>
</protein>
<dbReference type="RefSeq" id="WP_080767601.1">
    <property type="nucleotide sequence ID" value="NZ_NBEB01000097.1"/>
</dbReference>
<feature type="domain" description="Arc-like DNA binding" evidence="1">
    <location>
        <begin position="5"/>
        <end position="41"/>
    </location>
</feature>
<proteinExistence type="predicted"/>
<dbReference type="InterPro" id="IPR010985">
    <property type="entry name" value="Ribbon_hlx_hlx"/>
</dbReference>
<accession>A0A1V9QTG6</accession>
<dbReference type="Pfam" id="PF03869">
    <property type="entry name" value="Arc"/>
    <property type="match status" value="1"/>
</dbReference>
<evidence type="ECO:0000313" key="3">
    <source>
        <dbReference type="Proteomes" id="UP000192638"/>
    </source>
</evidence>
<comment type="caution">
    <text evidence="2">The sequence shown here is derived from an EMBL/GenBank/DDBJ whole genome shotgun (WGS) entry which is preliminary data.</text>
</comment>
<dbReference type="InterPro" id="IPR013321">
    <property type="entry name" value="Arc_rbn_hlx_hlx"/>
</dbReference>
<name>A0A1V9QTG6_9LACO</name>
<gene>
    <name evidence="2" type="ORF">B6U60_09235</name>
</gene>
<dbReference type="GO" id="GO:0003677">
    <property type="term" value="F:DNA binding"/>
    <property type="evidence" value="ECO:0007669"/>
    <property type="project" value="InterPro"/>
</dbReference>
<reference evidence="2 3" key="1">
    <citation type="submission" date="2017-03" db="EMBL/GenBank/DDBJ databases">
        <title>Phylogenomics and comparative genomics of Lactobacillus salivarius, a mammalian gut commensal.</title>
        <authorList>
            <person name="Harris H.M."/>
        </authorList>
    </citation>
    <scope>NUCLEOTIDE SEQUENCE [LARGE SCALE GENOMIC DNA]</scope>
    <source>
        <strain evidence="2 3">LMG 14477</strain>
    </source>
</reference>
<evidence type="ECO:0000313" key="2">
    <source>
        <dbReference type="EMBL" id="OQQ82026.1"/>
    </source>
</evidence>
<dbReference type="Proteomes" id="UP000192638">
    <property type="component" value="Unassembled WGS sequence"/>
</dbReference>
<evidence type="ECO:0000259" key="1">
    <source>
        <dbReference type="Pfam" id="PF03869"/>
    </source>
</evidence>
<dbReference type="GO" id="GO:0006355">
    <property type="term" value="P:regulation of DNA-templated transcription"/>
    <property type="evidence" value="ECO:0007669"/>
    <property type="project" value="InterPro"/>
</dbReference>
<dbReference type="InterPro" id="IPR005569">
    <property type="entry name" value="Arc_DNA-bd_dom"/>
</dbReference>
<dbReference type="SUPFAM" id="SSF47598">
    <property type="entry name" value="Ribbon-helix-helix"/>
    <property type="match status" value="1"/>
</dbReference>
<sequence length="53" mass="6508">MTENKRPRFTFRMSPEMFEKVKASAFKRNISMNAEISRILYLYFKDEIKQKEK</sequence>
<dbReference type="Gene3D" id="1.10.1220.10">
    <property type="entry name" value="Met repressor-like"/>
    <property type="match status" value="1"/>
</dbReference>